<accession>A0A1Y6K2M3</accession>
<keyword evidence="4" id="KW-1185">Reference proteome</keyword>
<dbReference type="EMBL" id="LT859958">
    <property type="protein sequence ID" value="SMX53952.1"/>
    <property type="molecule type" value="Genomic_DNA"/>
</dbReference>
<keyword evidence="1" id="KW-1133">Transmembrane helix</keyword>
<keyword evidence="1" id="KW-0812">Transmembrane</keyword>
<dbReference type="Pfam" id="PF13240">
    <property type="entry name" value="Zn_Ribbon_1"/>
    <property type="match status" value="1"/>
</dbReference>
<dbReference type="OrthoDB" id="9815959at2"/>
<dbReference type="RefSeq" id="WP_087861856.1">
    <property type="nucleotide sequence ID" value="NZ_LT859958.1"/>
</dbReference>
<reference evidence="4" key="1">
    <citation type="submission" date="2017-05" db="EMBL/GenBank/DDBJ databases">
        <authorList>
            <person name="Kirkegaard R."/>
            <person name="Mcilroy J S."/>
        </authorList>
    </citation>
    <scope>NUCLEOTIDE SEQUENCE [LARGE SCALE GENOMIC DNA]</scope>
</reference>
<feature type="transmembrane region" description="Helical" evidence="1">
    <location>
        <begin position="58"/>
        <end position="80"/>
    </location>
</feature>
<dbReference type="Proteomes" id="UP000195514">
    <property type="component" value="Chromosome I"/>
</dbReference>
<evidence type="ECO:0000313" key="4">
    <source>
        <dbReference type="Proteomes" id="UP000195514"/>
    </source>
</evidence>
<name>A0A1Y6K2M3_9CHLR</name>
<evidence type="ECO:0000313" key="3">
    <source>
        <dbReference type="EMBL" id="SMX53952.1"/>
    </source>
</evidence>
<proteinExistence type="predicted"/>
<feature type="domain" description="Zinc-ribbon" evidence="2">
    <location>
        <begin position="5"/>
        <end position="26"/>
    </location>
</feature>
<organism evidence="3 4">
    <name type="scientific">Candidatus Brevifilum fermentans</name>
    <dbReference type="NCBI Taxonomy" id="1986204"/>
    <lineage>
        <taxon>Bacteria</taxon>
        <taxon>Bacillati</taxon>
        <taxon>Chloroflexota</taxon>
        <taxon>Anaerolineae</taxon>
        <taxon>Anaerolineales</taxon>
        <taxon>Anaerolineaceae</taxon>
        <taxon>Candidatus Brevifilum</taxon>
    </lineage>
</organism>
<dbReference type="InterPro" id="IPR026870">
    <property type="entry name" value="Zinc_ribbon_dom"/>
</dbReference>
<gene>
    <name evidence="3" type="ORF">CFX1CAM_0887</name>
</gene>
<sequence length="244" mass="27124">MADNFCEQCGAQLAPDARFCEVCGKAIDTPPSPVVHPPDLPPTPQQAPQSTHRSKTCLYVAIGAAALVACVALIVAILMLGKWFKQPKEPTPDSFSTVPFQTEATGSIQDEGFLPAIDTPTPVPSEPIQAVRTDRDVFYCISFDRPVTLTVTVDADPDITDLSLRWRLNTKKDGQLTDWEGVFLEKISPTQFSYTFNADTWEGTNNFYYPPLLSESWFEFQVFLPDGTFQTEIFTHVTFFPCAQ</sequence>
<protein>
    <recommendedName>
        <fullName evidence="2">Zinc-ribbon domain-containing protein</fullName>
    </recommendedName>
</protein>
<evidence type="ECO:0000256" key="1">
    <source>
        <dbReference type="SAM" id="Phobius"/>
    </source>
</evidence>
<keyword evidence="1" id="KW-0472">Membrane</keyword>
<dbReference type="AlphaFoldDB" id="A0A1Y6K2M3"/>
<evidence type="ECO:0000259" key="2">
    <source>
        <dbReference type="Pfam" id="PF13240"/>
    </source>
</evidence>
<dbReference type="KEGG" id="abat:CFX1CAM_0887"/>